<evidence type="ECO:0000313" key="2">
    <source>
        <dbReference type="EMBL" id="RUO46174.1"/>
    </source>
</evidence>
<feature type="transmembrane region" description="Helical" evidence="1">
    <location>
        <begin position="132"/>
        <end position="151"/>
    </location>
</feature>
<keyword evidence="3" id="KW-1185">Reference proteome</keyword>
<accession>A0A432XBP8</accession>
<dbReference type="EMBL" id="PIPT01000010">
    <property type="protein sequence ID" value="RUO46174.1"/>
    <property type="molecule type" value="Genomic_DNA"/>
</dbReference>
<comment type="caution">
    <text evidence="2">The sequence shown here is derived from an EMBL/GenBank/DDBJ whole genome shotgun (WGS) entry which is preliminary data.</text>
</comment>
<feature type="transmembrane region" description="Helical" evidence="1">
    <location>
        <begin position="6"/>
        <end position="24"/>
    </location>
</feature>
<name>A0A432XBP8_9GAMM</name>
<dbReference type="OrthoDB" id="8701531at2"/>
<keyword evidence="1" id="KW-0472">Membrane</keyword>
<proteinExistence type="predicted"/>
<feature type="transmembrane region" description="Helical" evidence="1">
    <location>
        <begin position="44"/>
        <end position="68"/>
    </location>
</feature>
<evidence type="ECO:0000256" key="1">
    <source>
        <dbReference type="SAM" id="Phobius"/>
    </source>
</evidence>
<feature type="transmembrane region" description="Helical" evidence="1">
    <location>
        <begin position="172"/>
        <end position="190"/>
    </location>
</feature>
<gene>
    <name evidence="2" type="ORF">CWE21_12385</name>
</gene>
<dbReference type="AlphaFoldDB" id="A0A432XBP8"/>
<reference evidence="3" key="1">
    <citation type="journal article" date="2018" name="Front. Microbiol.">
        <title>Genome-Based Analysis Reveals the Taxonomy and Diversity of the Family Idiomarinaceae.</title>
        <authorList>
            <person name="Liu Y."/>
            <person name="Lai Q."/>
            <person name="Shao Z."/>
        </authorList>
    </citation>
    <scope>NUCLEOTIDE SEQUENCE [LARGE SCALE GENOMIC DNA]</scope>
    <source>
        <strain evidence="3">SW15</strain>
    </source>
</reference>
<sequence length="230" mass="25772">MNLYTFTGLLNSILIVVSLIGVYAQLKTIWDRKQQNTSTGEATLLLSLNQFSVSFLAYLSFFVYGYSISPFNHYIVWPRLTAALLVGMILFEIWRDRKTKTSFVTFTVALTLIGLATIGLCLGKTIADQGRYISTTLIIVISVMIAQGYYHQIKLIYNSGSTGAVNIRMSQFILLMDVSTIAFALTMGFADGWPLLVLATTSAITKLVIMYLFRWVRTSPLAQQRRVDTC</sequence>
<keyword evidence="1" id="KW-0812">Transmembrane</keyword>
<dbReference type="Proteomes" id="UP000286678">
    <property type="component" value="Unassembled WGS sequence"/>
</dbReference>
<dbReference type="RefSeq" id="WP_126834750.1">
    <property type="nucleotide sequence ID" value="NZ_PIPT01000010.1"/>
</dbReference>
<feature type="transmembrane region" description="Helical" evidence="1">
    <location>
        <begin position="196"/>
        <end position="216"/>
    </location>
</feature>
<evidence type="ECO:0000313" key="3">
    <source>
        <dbReference type="Proteomes" id="UP000286678"/>
    </source>
</evidence>
<protein>
    <recommendedName>
        <fullName evidence="4">PQ-loop repeat-containing protein</fullName>
    </recommendedName>
</protein>
<evidence type="ECO:0008006" key="4">
    <source>
        <dbReference type="Google" id="ProtNLM"/>
    </source>
</evidence>
<feature type="transmembrane region" description="Helical" evidence="1">
    <location>
        <begin position="103"/>
        <end position="126"/>
    </location>
</feature>
<keyword evidence="1" id="KW-1133">Transmembrane helix</keyword>
<feature type="transmembrane region" description="Helical" evidence="1">
    <location>
        <begin position="74"/>
        <end position="91"/>
    </location>
</feature>
<organism evidence="2 3">
    <name type="scientific">Pseudidiomarina aquimaris</name>
    <dbReference type="NCBI Taxonomy" id="641841"/>
    <lineage>
        <taxon>Bacteria</taxon>
        <taxon>Pseudomonadati</taxon>
        <taxon>Pseudomonadota</taxon>
        <taxon>Gammaproteobacteria</taxon>
        <taxon>Alteromonadales</taxon>
        <taxon>Idiomarinaceae</taxon>
        <taxon>Pseudidiomarina</taxon>
    </lineage>
</organism>